<dbReference type="OrthoDB" id="9804955at2"/>
<dbReference type="SMART" id="SM00267">
    <property type="entry name" value="GGDEF"/>
    <property type="match status" value="1"/>
</dbReference>
<dbReference type="PROSITE" id="PS50112">
    <property type="entry name" value="PAS"/>
    <property type="match status" value="1"/>
</dbReference>
<dbReference type="InterPro" id="IPR029787">
    <property type="entry name" value="Nucleotide_cyclase"/>
</dbReference>
<dbReference type="Gene3D" id="3.30.70.270">
    <property type="match status" value="1"/>
</dbReference>
<dbReference type="InterPro" id="IPR000014">
    <property type="entry name" value="PAS"/>
</dbReference>
<dbReference type="SMART" id="SM00091">
    <property type="entry name" value="PAS"/>
    <property type="match status" value="1"/>
</dbReference>
<proteinExistence type="predicted"/>
<dbReference type="PANTHER" id="PTHR45138">
    <property type="entry name" value="REGULATORY COMPONENTS OF SENSORY TRANSDUCTION SYSTEM"/>
    <property type="match status" value="1"/>
</dbReference>
<gene>
    <name evidence="3" type="ORF">SAMN05421659_105170</name>
</gene>
<dbReference type="Pfam" id="PF00989">
    <property type="entry name" value="PAS"/>
    <property type="match status" value="1"/>
</dbReference>
<dbReference type="FunFam" id="3.30.70.270:FF:000001">
    <property type="entry name" value="Diguanylate cyclase domain protein"/>
    <property type="match status" value="1"/>
</dbReference>
<dbReference type="Pfam" id="PF00990">
    <property type="entry name" value="GGDEF"/>
    <property type="match status" value="1"/>
</dbReference>
<dbReference type="NCBIfam" id="TIGR00254">
    <property type="entry name" value="GGDEF"/>
    <property type="match status" value="1"/>
</dbReference>
<evidence type="ECO:0000259" key="1">
    <source>
        <dbReference type="PROSITE" id="PS50112"/>
    </source>
</evidence>
<dbReference type="RefSeq" id="WP_092452691.1">
    <property type="nucleotide sequence ID" value="NZ_FOJI01000005.1"/>
</dbReference>
<dbReference type="InterPro" id="IPR035965">
    <property type="entry name" value="PAS-like_dom_sf"/>
</dbReference>
<dbReference type="InterPro" id="IPR043128">
    <property type="entry name" value="Rev_trsase/Diguanyl_cyclase"/>
</dbReference>
<dbReference type="EMBL" id="FOJI01000005">
    <property type="protein sequence ID" value="SEW15129.1"/>
    <property type="molecule type" value="Genomic_DNA"/>
</dbReference>
<feature type="domain" description="GGDEF" evidence="2">
    <location>
        <begin position="168"/>
        <end position="298"/>
    </location>
</feature>
<dbReference type="SUPFAM" id="SSF55785">
    <property type="entry name" value="PYP-like sensor domain (PAS domain)"/>
    <property type="match status" value="1"/>
</dbReference>
<dbReference type="GO" id="GO:0006355">
    <property type="term" value="P:regulation of DNA-templated transcription"/>
    <property type="evidence" value="ECO:0007669"/>
    <property type="project" value="InterPro"/>
</dbReference>
<name>A0A1I0PLB5_9FIRM</name>
<protein>
    <submittedName>
        <fullName evidence="3">PAS domain S-box-containing protein/diguanylate cyclase (GGDEF) domain-containing protein</fullName>
    </submittedName>
</protein>
<dbReference type="InterPro" id="IPR050469">
    <property type="entry name" value="Diguanylate_Cyclase"/>
</dbReference>
<dbReference type="PROSITE" id="PS50887">
    <property type="entry name" value="GGDEF"/>
    <property type="match status" value="1"/>
</dbReference>
<dbReference type="Gene3D" id="3.30.450.20">
    <property type="entry name" value="PAS domain"/>
    <property type="match status" value="1"/>
</dbReference>
<dbReference type="SUPFAM" id="SSF55073">
    <property type="entry name" value="Nucleotide cyclase"/>
    <property type="match status" value="1"/>
</dbReference>
<dbReference type="InterPro" id="IPR013767">
    <property type="entry name" value="PAS_fold"/>
</dbReference>
<dbReference type="NCBIfam" id="TIGR00229">
    <property type="entry name" value="sensory_box"/>
    <property type="match status" value="1"/>
</dbReference>
<accession>A0A1I0PLB5</accession>
<evidence type="ECO:0000313" key="3">
    <source>
        <dbReference type="EMBL" id="SEW15129.1"/>
    </source>
</evidence>
<keyword evidence="4" id="KW-1185">Reference proteome</keyword>
<dbReference type="CDD" id="cd00130">
    <property type="entry name" value="PAS"/>
    <property type="match status" value="1"/>
</dbReference>
<dbReference type="PANTHER" id="PTHR45138:SF9">
    <property type="entry name" value="DIGUANYLATE CYCLASE DGCM-RELATED"/>
    <property type="match status" value="1"/>
</dbReference>
<dbReference type="STRING" id="99656.SAMN05421659_105170"/>
<reference evidence="3 4" key="1">
    <citation type="submission" date="2016-10" db="EMBL/GenBank/DDBJ databases">
        <authorList>
            <person name="de Groot N.N."/>
        </authorList>
    </citation>
    <scope>NUCLEOTIDE SEQUENCE [LARGE SCALE GENOMIC DNA]</scope>
    <source>
        <strain evidence="3 4">DSM 9179</strain>
    </source>
</reference>
<dbReference type="InterPro" id="IPR000160">
    <property type="entry name" value="GGDEF_dom"/>
</dbReference>
<evidence type="ECO:0000313" key="4">
    <source>
        <dbReference type="Proteomes" id="UP000199701"/>
    </source>
</evidence>
<dbReference type="GO" id="GO:0052621">
    <property type="term" value="F:diguanylate cyclase activity"/>
    <property type="evidence" value="ECO:0007669"/>
    <property type="project" value="TreeGrafter"/>
</dbReference>
<organism evidence="3 4">
    <name type="scientific">[Clostridium] fimetarium</name>
    <dbReference type="NCBI Taxonomy" id="99656"/>
    <lineage>
        <taxon>Bacteria</taxon>
        <taxon>Bacillati</taxon>
        <taxon>Bacillota</taxon>
        <taxon>Clostridia</taxon>
        <taxon>Lachnospirales</taxon>
        <taxon>Lachnospiraceae</taxon>
    </lineage>
</organism>
<dbReference type="Proteomes" id="UP000199701">
    <property type="component" value="Unassembled WGS sequence"/>
</dbReference>
<dbReference type="CDD" id="cd01949">
    <property type="entry name" value="GGDEF"/>
    <property type="match status" value="1"/>
</dbReference>
<feature type="domain" description="PAS" evidence="1">
    <location>
        <begin position="9"/>
        <end position="58"/>
    </location>
</feature>
<evidence type="ECO:0000259" key="2">
    <source>
        <dbReference type="PROSITE" id="PS50887"/>
    </source>
</evidence>
<sequence length="298" mass="34010">MLDDYSNIELLDEMFEGVYFVDLNRVITFWNKGAEEITGFSAEEVIGKNCYDNILEHVDQSGKQLCITGCPLHQTTQDGIIRKANIFLRHKAGHRVPVSIKTIPLYKDEKIIGSAEFMVITPLLVNIEDEAEKYKSLALKDHLTGLPNRRYTETYLDLKMKEYKTFNIPFGIAFIDVDHFKVVNDTYGHDVGDEVLKMLARTYVNSTRGNDLIGRWGGEEFLAVFTNCQEKVLFSLVNKIRMLVESSRLIVSDTELRVTISIGATMVKPDDTIESMIKRADSLMYKSKEDGRNRCTVE</sequence>
<dbReference type="AlphaFoldDB" id="A0A1I0PLB5"/>